<dbReference type="OrthoDB" id="7581217at2"/>
<name>A0A396RNX7_9SPHN</name>
<keyword evidence="1" id="KW-0732">Signal</keyword>
<dbReference type="RefSeq" id="WP_118863318.1">
    <property type="nucleotide sequence ID" value="NZ_QWLV01000002.1"/>
</dbReference>
<proteinExistence type="predicted"/>
<comment type="caution">
    <text evidence="2">The sequence shown here is derived from an EMBL/GenBank/DDBJ whole genome shotgun (WGS) entry which is preliminary data.</text>
</comment>
<sequence length="73" mass="7772">MRRFPLILPALIAAAPAAATEAVTYSYDARGRLIEVERSGTVNDGVTTSYAFDDADNRVTKTVTGSTNPPETP</sequence>
<dbReference type="AlphaFoldDB" id="A0A396RNX7"/>
<gene>
    <name evidence="2" type="ORF">D1610_06475</name>
</gene>
<evidence type="ECO:0000313" key="2">
    <source>
        <dbReference type="EMBL" id="RHW18128.1"/>
    </source>
</evidence>
<organism evidence="2 3">
    <name type="scientific">Sphingomonas gilva</name>
    <dbReference type="NCBI Taxonomy" id="2305907"/>
    <lineage>
        <taxon>Bacteria</taxon>
        <taxon>Pseudomonadati</taxon>
        <taxon>Pseudomonadota</taxon>
        <taxon>Alphaproteobacteria</taxon>
        <taxon>Sphingomonadales</taxon>
        <taxon>Sphingomonadaceae</taxon>
        <taxon>Sphingomonas</taxon>
    </lineage>
</organism>
<reference evidence="2 3" key="1">
    <citation type="submission" date="2018-08" db="EMBL/GenBank/DDBJ databases">
        <title>The multiple taxonomic identification of Sphingomonas gilva.</title>
        <authorList>
            <person name="Zhu D."/>
            <person name="Zheng S."/>
        </authorList>
    </citation>
    <scope>NUCLEOTIDE SEQUENCE [LARGE SCALE GENOMIC DNA]</scope>
    <source>
        <strain evidence="2 3">ZDH117</strain>
    </source>
</reference>
<evidence type="ECO:0008006" key="4">
    <source>
        <dbReference type="Google" id="ProtNLM"/>
    </source>
</evidence>
<evidence type="ECO:0000256" key="1">
    <source>
        <dbReference type="SAM" id="SignalP"/>
    </source>
</evidence>
<dbReference type="Gene3D" id="2.180.10.10">
    <property type="entry name" value="RHS repeat-associated core"/>
    <property type="match status" value="1"/>
</dbReference>
<protein>
    <recommendedName>
        <fullName evidence="4">RHS repeat protein</fullName>
    </recommendedName>
</protein>
<dbReference type="NCBIfam" id="TIGR01643">
    <property type="entry name" value="YD_repeat_2x"/>
    <property type="match status" value="1"/>
</dbReference>
<accession>A0A396RNX7</accession>
<feature type="chain" id="PRO_5017246529" description="RHS repeat protein" evidence="1">
    <location>
        <begin position="20"/>
        <end position="73"/>
    </location>
</feature>
<evidence type="ECO:0000313" key="3">
    <source>
        <dbReference type="Proteomes" id="UP000266693"/>
    </source>
</evidence>
<feature type="signal peptide" evidence="1">
    <location>
        <begin position="1"/>
        <end position="19"/>
    </location>
</feature>
<dbReference type="InterPro" id="IPR006530">
    <property type="entry name" value="YD"/>
</dbReference>
<dbReference type="EMBL" id="QWLV01000002">
    <property type="protein sequence ID" value="RHW18128.1"/>
    <property type="molecule type" value="Genomic_DNA"/>
</dbReference>
<dbReference type="Proteomes" id="UP000266693">
    <property type="component" value="Unassembled WGS sequence"/>
</dbReference>
<keyword evidence="3" id="KW-1185">Reference proteome</keyword>